<protein>
    <submittedName>
        <fullName evidence="3">Ubiquitin-conjugating enzyme E2 16</fullName>
    </submittedName>
</protein>
<evidence type="ECO:0000259" key="2">
    <source>
        <dbReference type="PROSITE" id="PS50127"/>
    </source>
</evidence>
<evidence type="ECO:0000313" key="4">
    <source>
        <dbReference type="Proteomes" id="UP000030686"/>
    </source>
</evidence>
<proteinExistence type="predicted"/>
<reference evidence="3" key="1">
    <citation type="journal article" date="2014" name="Nat. Commun.">
        <title>Multiple recent horizontal transfers of a large genomic region in cheese making fungi.</title>
        <authorList>
            <person name="Cheeseman K."/>
            <person name="Ropars J."/>
            <person name="Renault P."/>
            <person name="Dupont J."/>
            <person name="Gouzy J."/>
            <person name="Branca A."/>
            <person name="Abraham A.L."/>
            <person name="Ceppi M."/>
            <person name="Conseiller E."/>
            <person name="Debuchy R."/>
            <person name="Malagnac F."/>
            <person name="Goarin A."/>
            <person name="Silar P."/>
            <person name="Lacoste S."/>
            <person name="Sallet E."/>
            <person name="Bensimon A."/>
            <person name="Giraud T."/>
            <person name="Brygoo Y."/>
        </authorList>
    </citation>
    <scope>NUCLEOTIDE SEQUENCE [LARGE SCALE GENOMIC DNA]</scope>
    <source>
        <strain evidence="3">FM164</strain>
    </source>
</reference>
<dbReference type="SUPFAM" id="SSF54495">
    <property type="entry name" value="UBC-like"/>
    <property type="match status" value="1"/>
</dbReference>
<sequence>MQSQASPFMAAKRLSKELETYQEEGENEIFLYLRPVDEADLLLWEAVLKGPVGTPYEGGLWHLTIEVPPTYPNAPPTVQFTTKIVHPNIKFDTGKVCLSLLDDDWSPLGGLAAVVKAVQLLLTEPNPDSPMNVEISILLRDGDVAGYESVVRYLTEEQRWVEDLAVGR</sequence>
<evidence type="ECO:0000256" key="1">
    <source>
        <dbReference type="ARBA" id="ARBA00022786"/>
    </source>
</evidence>
<dbReference type="Gene3D" id="3.10.110.10">
    <property type="entry name" value="Ubiquitin Conjugating Enzyme"/>
    <property type="match status" value="1"/>
</dbReference>
<keyword evidence="1" id="KW-0833">Ubl conjugation pathway</keyword>
<dbReference type="Pfam" id="PF00179">
    <property type="entry name" value="UQ_con"/>
    <property type="match status" value="1"/>
</dbReference>
<dbReference type="InterPro" id="IPR000608">
    <property type="entry name" value="UBC"/>
</dbReference>
<organism evidence="3 4">
    <name type="scientific">Penicillium roqueforti (strain FM164)</name>
    <dbReference type="NCBI Taxonomy" id="1365484"/>
    <lineage>
        <taxon>Eukaryota</taxon>
        <taxon>Fungi</taxon>
        <taxon>Dikarya</taxon>
        <taxon>Ascomycota</taxon>
        <taxon>Pezizomycotina</taxon>
        <taxon>Eurotiomycetes</taxon>
        <taxon>Eurotiomycetidae</taxon>
        <taxon>Eurotiales</taxon>
        <taxon>Aspergillaceae</taxon>
        <taxon>Penicillium</taxon>
    </lineage>
</organism>
<dbReference type="CDD" id="cd23812">
    <property type="entry name" value="UBCc_ScPEX4-like"/>
    <property type="match status" value="1"/>
</dbReference>
<dbReference type="InterPro" id="IPR016135">
    <property type="entry name" value="UBQ-conjugating_enzyme/RWD"/>
</dbReference>
<dbReference type="STRING" id="1365484.W6Q553"/>
<dbReference type="Proteomes" id="UP000030686">
    <property type="component" value="Unassembled WGS sequence"/>
</dbReference>
<evidence type="ECO:0000313" key="3">
    <source>
        <dbReference type="EMBL" id="CDM31758.1"/>
    </source>
</evidence>
<feature type="domain" description="UBC core" evidence="2">
    <location>
        <begin position="9"/>
        <end position="160"/>
    </location>
</feature>
<keyword evidence="4" id="KW-1185">Reference proteome</keyword>
<dbReference type="InterPro" id="IPR050113">
    <property type="entry name" value="Ub_conjugating_enzyme"/>
</dbReference>
<dbReference type="EMBL" id="HG792016">
    <property type="protein sequence ID" value="CDM31758.1"/>
    <property type="molecule type" value="Genomic_DNA"/>
</dbReference>
<accession>W6Q553</accession>
<dbReference type="PROSITE" id="PS50127">
    <property type="entry name" value="UBC_2"/>
    <property type="match status" value="1"/>
</dbReference>
<dbReference type="PANTHER" id="PTHR24067">
    <property type="entry name" value="UBIQUITIN-CONJUGATING ENZYME E2"/>
    <property type="match status" value="1"/>
</dbReference>
<dbReference type="AlphaFoldDB" id="W6Q553"/>
<dbReference type="OMA" id="WRAVMKG"/>
<dbReference type="OrthoDB" id="9973183at2759"/>
<gene>
    <name evidence="3" type="primary">ubc16</name>
    <name evidence="3" type="ORF">PROQFM164_S02g001909</name>
</gene>
<dbReference type="SMART" id="SM00212">
    <property type="entry name" value="UBCc"/>
    <property type="match status" value="1"/>
</dbReference>
<name>W6Q553_PENRF</name>